<evidence type="ECO:0000313" key="3">
    <source>
        <dbReference type="Proteomes" id="UP000305398"/>
    </source>
</evidence>
<dbReference type="GO" id="GO:0009882">
    <property type="term" value="F:blue light photoreceptor activity"/>
    <property type="evidence" value="ECO:0007669"/>
    <property type="project" value="InterPro"/>
</dbReference>
<reference evidence="2 3" key="1">
    <citation type="submission" date="2019-06" db="EMBL/GenBank/DDBJ databases">
        <authorList>
            <person name="Srinivasan S."/>
        </authorList>
    </citation>
    <scope>NUCLEOTIDE SEQUENCE [LARGE SCALE GENOMIC DNA]</scope>
    <source>
        <strain evidence="2 3">17J68-5</strain>
    </source>
</reference>
<dbReference type="InterPro" id="IPR007024">
    <property type="entry name" value="BLUF_domain"/>
</dbReference>
<dbReference type="SMART" id="SM01034">
    <property type="entry name" value="BLUF"/>
    <property type="match status" value="1"/>
</dbReference>
<dbReference type="EMBL" id="CP040896">
    <property type="protein sequence ID" value="QDA59863.1"/>
    <property type="molecule type" value="Genomic_DNA"/>
</dbReference>
<sequence length="152" mass="17193">MFRSYYSTPLMYRLAYSSIATSPFSETELHEALTQWRDKNSRLNITGMLLYSNGNIFQVLEGHEQDVQSIFATIESDIRHLHVLKVADGTINERDFPDWSMGFKTVTGSQFEHVLGYVDPTKQEFLASHPDQGEGSLVALLKSFATEAQPLS</sequence>
<feature type="domain" description="BLUF" evidence="1">
    <location>
        <begin position="11"/>
        <end position="102"/>
    </location>
</feature>
<evidence type="ECO:0000313" key="2">
    <source>
        <dbReference type="EMBL" id="QDA59863.1"/>
    </source>
</evidence>
<dbReference type="InterPro" id="IPR036046">
    <property type="entry name" value="Acylphosphatase-like_dom_sf"/>
</dbReference>
<dbReference type="Gene3D" id="3.30.70.100">
    <property type="match status" value="1"/>
</dbReference>
<dbReference type="AlphaFoldDB" id="A0A5B7ZZH6"/>
<proteinExistence type="predicted"/>
<dbReference type="PROSITE" id="PS50925">
    <property type="entry name" value="BLUF"/>
    <property type="match status" value="1"/>
</dbReference>
<evidence type="ECO:0000259" key="1">
    <source>
        <dbReference type="PROSITE" id="PS50925"/>
    </source>
</evidence>
<name>A0A5B7ZZH6_9BACT</name>
<dbReference type="GO" id="GO:0071949">
    <property type="term" value="F:FAD binding"/>
    <property type="evidence" value="ECO:0007669"/>
    <property type="project" value="InterPro"/>
</dbReference>
<dbReference type="Pfam" id="PF04940">
    <property type="entry name" value="BLUF"/>
    <property type="match status" value="1"/>
</dbReference>
<protein>
    <submittedName>
        <fullName evidence="2">BLUF domain-containing protein</fullName>
    </submittedName>
</protein>
<gene>
    <name evidence="2" type="ORF">FHG12_06970</name>
</gene>
<dbReference type="OrthoDB" id="1122028at2"/>
<dbReference type="KEGG" id="hyj:FHG12_06970"/>
<organism evidence="2 3">
    <name type="scientific">Hymenobacter jejuensis</name>
    <dbReference type="NCBI Taxonomy" id="2502781"/>
    <lineage>
        <taxon>Bacteria</taxon>
        <taxon>Pseudomonadati</taxon>
        <taxon>Bacteroidota</taxon>
        <taxon>Cytophagia</taxon>
        <taxon>Cytophagales</taxon>
        <taxon>Hymenobacteraceae</taxon>
        <taxon>Hymenobacter</taxon>
    </lineage>
</organism>
<keyword evidence="3" id="KW-1185">Reference proteome</keyword>
<accession>A0A5B7ZZH6</accession>
<dbReference type="SUPFAM" id="SSF54975">
    <property type="entry name" value="Acylphosphatase/BLUF domain-like"/>
    <property type="match status" value="1"/>
</dbReference>
<dbReference type="Proteomes" id="UP000305398">
    <property type="component" value="Chromosome"/>
</dbReference>